<gene>
    <name evidence="1" type="ORF">LCGC14_2724670</name>
</gene>
<dbReference type="AlphaFoldDB" id="A0A0F8Z927"/>
<name>A0A0F8Z927_9ZZZZ</name>
<sequence length="21" mass="2366">MVVPLFHVNHPLDNLAMSCMP</sequence>
<protein>
    <submittedName>
        <fullName evidence="1">Uncharacterized protein</fullName>
    </submittedName>
</protein>
<reference evidence="1" key="1">
    <citation type="journal article" date="2015" name="Nature">
        <title>Complex archaea that bridge the gap between prokaryotes and eukaryotes.</title>
        <authorList>
            <person name="Spang A."/>
            <person name="Saw J.H."/>
            <person name="Jorgensen S.L."/>
            <person name="Zaremba-Niedzwiedzka K."/>
            <person name="Martijn J."/>
            <person name="Lind A.E."/>
            <person name="van Eijk R."/>
            <person name="Schleper C."/>
            <person name="Guy L."/>
            <person name="Ettema T.J."/>
        </authorList>
    </citation>
    <scope>NUCLEOTIDE SEQUENCE</scope>
</reference>
<accession>A0A0F8Z927</accession>
<evidence type="ECO:0000313" key="1">
    <source>
        <dbReference type="EMBL" id="KKK90282.1"/>
    </source>
</evidence>
<feature type="non-terminal residue" evidence="1">
    <location>
        <position position="21"/>
    </location>
</feature>
<organism evidence="1">
    <name type="scientific">marine sediment metagenome</name>
    <dbReference type="NCBI Taxonomy" id="412755"/>
    <lineage>
        <taxon>unclassified sequences</taxon>
        <taxon>metagenomes</taxon>
        <taxon>ecological metagenomes</taxon>
    </lineage>
</organism>
<dbReference type="EMBL" id="LAZR01049172">
    <property type="protein sequence ID" value="KKK90282.1"/>
    <property type="molecule type" value="Genomic_DNA"/>
</dbReference>
<proteinExistence type="predicted"/>
<comment type="caution">
    <text evidence="1">The sequence shown here is derived from an EMBL/GenBank/DDBJ whole genome shotgun (WGS) entry which is preliminary data.</text>
</comment>